<dbReference type="Pfam" id="PF01694">
    <property type="entry name" value="Rhomboid"/>
    <property type="match status" value="1"/>
</dbReference>
<evidence type="ECO:0000313" key="7">
    <source>
        <dbReference type="EMBL" id="TXC67044.1"/>
    </source>
</evidence>
<evidence type="ECO:0000256" key="4">
    <source>
        <dbReference type="ARBA" id="ARBA00023136"/>
    </source>
</evidence>
<evidence type="ECO:0000313" key="8">
    <source>
        <dbReference type="Proteomes" id="UP000321832"/>
    </source>
</evidence>
<keyword evidence="2 5" id="KW-0812">Transmembrane</keyword>
<organism evidence="7 8">
    <name type="scientific">Piscinibacter aquaticus</name>
    <dbReference type="NCBI Taxonomy" id="392597"/>
    <lineage>
        <taxon>Bacteria</taxon>
        <taxon>Pseudomonadati</taxon>
        <taxon>Pseudomonadota</taxon>
        <taxon>Betaproteobacteria</taxon>
        <taxon>Burkholderiales</taxon>
        <taxon>Sphaerotilaceae</taxon>
        <taxon>Piscinibacter</taxon>
    </lineage>
</organism>
<sequence>MNTAPAPRAWIALTLLLVLMAIGGWWLPRAALDWQPALAAREPWRALSAAAVHYSPLHLGANLAGAALVGALGVVARVPGSIVLAWAVAWPLTHLGLLLRPELLHYGGLSGVLHAGVAAAALWLVARDRGRRQLIGAAILAVLLVKILGEAPWGPAIQIRDGWDIAVAPFAHASGALCGLLCARLALLLPNASRHDD</sequence>
<keyword evidence="3 5" id="KW-1133">Transmembrane helix</keyword>
<dbReference type="GO" id="GO:0004252">
    <property type="term" value="F:serine-type endopeptidase activity"/>
    <property type="evidence" value="ECO:0007669"/>
    <property type="project" value="InterPro"/>
</dbReference>
<comment type="caution">
    <text evidence="7">The sequence shown here is derived from an EMBL/GenBank/DDBJ whole genome shotgun (WGS) entry which is preliminary data.</text>
</comment>
<feature type="transmembrane region" description="Helical" evidence="5">
    <location>
        <begin position="105"/>
        <end position="126"/>
    </location>
</feature>
<evidence type="ECO:0000256" key="3">
    <source>
        <dbReference type="ARBA" id="ARBA00022989"/>
    </source>
</evidence>
<dbReference type="Gene3D" id="1.20.1540.10">
    <property type="entry name" value="Rhomboid-like"/>
    <property type="match status" value="1"/>
</dbReference>
<dbReference type="InterPro" id="IPR023826">
    <property type="entry name" value="Rhom-like_SP_proteobac"/>
</dbReference>
<name>A0A5C6U2C8_9BURK</name>
<dbReference type="SUPFAM" id="SSF144091">
    <property type="entry name" value="Rhomboid-like"/>
    <property type="match status" value="1"/>
</dbReference>
<dbReference type="EC" id="3.4.21.-" evidence="7"/>
<protein>
    <submittedName>
        <fullName evidence="7">Rhombosortase</fullName>
        <ecNumber evidence="7">3.4.21.-</ecNumber>
    </submittedName>
</protein>
<feature type="domain" description="Peptidase S54 rhomboid" evidence="6">
    <location>
        <begin position="41"/>
        <end position="185"/>
    </location>
</feature>
<dbReference type="GO" id="GO:0016020">
    <property type="term" value="C:membrane"/>
    <property type="evidence" value="ECO:0007669"/>
    <property type="project" value="UniProtKB-SubCell"/>
</dbReference>
<reference evidence="7 8" key="1">
    <citation type="submission" date="2019-08" db="EMBL/GenBank/DDBJ databases">
        <authorList>
            <person name="Khan S.A."/>
            <person name="Jeon C.O."/>
            <person name="Jeong S.E."/>
        </authorList>
    </citation>
    <scope>NUCLEOTIDE SEQUENCE [LARGE SCALE GENOMIC DNA]</scope>
    <source>
        <strain evidence="8">IMCC1728</strain>
    </source>
</reference>
<dbReference type="InterPro" id="IPR035952">
    <property type="entry name" value="Rhomboid-like_sf"/>
</dbReference>
<gene>
    <name evidence="7" type="primary">rrtA</name>
    <name evidence="7" type="ORF">FSC37_18665</name>
</gene>
<keyword evidence="8" id="KW-1185">Reference proteome</keyword>
<evidence type="ECO:0000259" key="6">
    <source>
        <dbReference type="Pfam" id="PF01694"/>
    </source>
</evidence>
<dbReference type="Proteomes" id="UP000321832">
    <property type="component" value="Unassembled WGS sequence"/>
</dbReference>
<dbReference type="InterPro" id="IPR022764">
    <property type="entry name" value="Peptidase_S54_rhomboid_dom"/>
</dbReference>
<accession>A0A5C6U2C8</accession>
<keyword evidence="4 5" id="KW-0472">Membrane</keyword>
<comment type="subcellular location">
    <subcellularLocation>
        <location evidence="1">Membrane</location>
        <topology evidence="1">Multi-pass membrane protein</topology>
    </subcellularLocation>
</comment>
<feature type="transmembrane region" description="Helical" evidence="5">
    <location>
        <begin position="165"/>
        <end position="187"/>
    </location>
</feature>
<dbReference type="AlphaFoldDB" id="A0A5C6U2C8"/>
<dbReference type="EMBL" id="VOPW01000001">
    <property type="protein sequence ID" value="TXC67044.1"/>
    <property type="molecule type" value="Genomic_DNA"/>
</dbReference>
<dbReference type="NCBIfam" id="TIGR03902">
    <property type="entry name" value="rhom_GG_sort"/>
    <property type="match status" value="1"/>
</dbReference>
<evidence type="ECO:0000256" key="2">
    <source>
        <dbReference type="ARBA" id="ARBA00022692"/>
    </source>
</evidence>
<proteinExistence type="predicted"/>
<keyword evidence="7" id="KW-0378">Hydrolase</keyword>
<feature type="transmembrane region" description="Helical" evidence="5">
    <location>
        <begin position="133"/>
        <end position="153"/>
    </location>
</feature>
<evidence type="ECO:0000256" key="1">
    <source>
        <dbReference type="ARBA" id="ARBA00004141"/>
    </source>
</evidence>
<evidence type="ECO:0000256" key="5">
    <source>
        <dbReference type="SAM" id="Phobius"/>
    </source>
</evidence>